<dbReference type="SUPFAM" id="SSF55785">
    <property type="entry name" value="PYP-like sensor domain (PAS domain)"/>
    <property type="match status" value="2"/>
</dbReference>
<evidence type="ECO:0000313" key="11">
    <source>
        <dbReference type="Proteomes" id="UP000219167"/>
    </source>
</evidence>
<proteinExistence type="inferred from homology"/>
<dbReference type="FunFam" id="1.10.287.950:FF:000001">
    <property type="entry name" value="Methyl-accepting chemotaxis sensory transducer"/>
    <property type="match status" value="1"/>
</dbReference>
<dbReference type="InterPro" id="IPR013656">
    <property type="entry name" value="PAS_4"/>
</dbReference>
<dbReference type="OrthoDB" id="9765776at2"/>
<dbReference type="AlphaFoldDB" id="A0A285U9G9"/>
<reference evidence="10 11" key="1">
    <citation type="submission" date="2017-08" db="EMBL/GenBank/DDBJ databases">
        <authorList>
            <person name="de Groot N.N."/>
        </authorList>
    </citation>
    <scope>NUCLEOTIDE SEQUENCE [LARGE SCALE GENOMIC DNA]</scope>
    <source>
        <strain evidence="10 11">JC85</strain>
    </source>
</reference>
<dbReference type="CDD" id="cd00130">
    <property type="entry name" value="PAS"/>
    <property type="match status" value="2"/>
</dbReference>
<protein>
    <submittedName>
        <fullName evidence="10">Methyl-accepting chemotaxis sensory transducer with Pas/Pac sensor</fullName>
    </submittedName>
</protein>
<dbReference type="CDD" id="cd11386">
    <property type="entry name" value="MCP_signal"/>
    <property type="match status" value="1"/>
</dbReference>
<evidence type="ECO:0000256" key="5">
    <source>
        <dbReference type="SAM" id="Coils"/>
    </source>
</evidence>
<dbReference type="GO" id="GO:0016020">
    <property type="term" value="C:membrane"/>
    <property type="evidence" value="ECO:0007669"/>
    <property type="project" value="UniProtKB-SubCell"/>
</dbReference>
<dbReference type="PROSITE" id="PS50112">
    <property type="entry name" value="PAS"/>
    <property type="match status" value="2"/>
</dbReference>
<dbReference type="PRINTS" id="PR00260">
    <property type="entry name" value="CHEMTRNSDUCR"/>
</dbReference>
<dbReference type="SUPFAM" id="SSF58104">
    <property type="entry name" value="Methyl-accepting chemotaxis protein (MCP) signaling domain"/>
    <property type="match status" value="1"/>
</dbReference>
<dbReference type="GO" id="GO:0004888">
    <property type="term" value="F:transmembrane signaling receptor activity"/>
    <property type="evidence" value="ECO:0007669"/>
    <property type="project" value="InterPro"/>
</dbReference>
<dbReference type="EMBL" id="OBQD01000005">
    <property type="protein sequence ID" value="SOC38347.1"/>
    <property type="molecule type" value="Genomic_DNA"/>
</dbReference>
<dbReference type="SMART" id="SM00091">
    <property type="entry name" value="PAS"/>
    <property type="match status" value="2"/>
</dbReference>
<dbReference type="SMART" id="SM00283">
    <property type="entry name" value="MA"/>
    <property type="match status" value="1"/>
</dbReference>
<keyword evidence="11" id="KW-1185">Reference proteome</keyword>
<evidence type="ECO:0000259" key="9">
    <source>
        <dbReference type="PROSITE" id="PS50885"/>
    </source>
</evidence>
<dbReference type="PANTHER" id="PTHR43531:SF11">
    <property type="entry name" value="METHYL-ACCEPTING CHEMOTAXIS PROTEIN 3"/>
    <property type="match status" value="1"/>
</dbReference>
<dbReference type="GO" id="GO:0007165">
    <property type="term" value="P:signal transduction"/>
    <property type="evidence" value="ECO:0007669"/>
    <property type="project" value="UniProtKB-KW"/>
</dbReference>
<dbReference type="InterPro" id="IPR004090">
    <property type="entry name" value="Chemotax_Me-accpt_rcpt"/>
</dbReference>
<dbReference type="InterPro" id="IPR003660">
    <property type="entry name" value="HAMP_dom"/>
</dbReference>
<dbReference type="Gene3D" id="1.10.287.950">
    <property type="entry name" value="Methyl-accepting chemotaxis protein"/>
    <property type="match status" value="1"/>
</dbReference>
<feature type="domain" description="Methyl-accepting transducer" evidence="6">
    <location>
        <begin position="303"/>
        <end position="532"/>
    </location>
</feature>
<accession>A0A285U9G9</accession>
<dbReference type="NCBIfam" id="TIGR00229">
    <property type="entry name" value="sensory_box"/>
    <property type="match status" value="2"/>
</dbReference>
<name>A0A285U9G9_9HYPH</name>
<dbReference type="Gene3D" id="3.30.450.20">
    <property type="entry name" value="PAS domain"/>
    <property type="match status" value="2"/>
</dbReference>
<keyword evidence="2" id="KW-0145">Chemotaxis</keyword>
<evidence type="ECO:0000256" key="1">
    <source>
        <dbReference type="ARBA" id="ARBA00004370"/>
    </source>
</evidence>
<keyword evidence="4" id="KW-0807">Transducer</keyword>
<keyword evidence="5" id="KW-0175">Coiled coil</keyword>
<dbReference type="PROSITE" id="PS50113">
    <property type="entry name" value="PAC"/>
    <property type="match status" value="1"/>
</dbReference>
<dbReference type="Pfam" id="PF08447">
    <property type="entry name" value="PAS_3"/>
    <property type="match status" value="1"/>
</dbReference>
<feature type="domain" description="HAMP" evidence="9">
    <location>
        <begin position="246"/>
        <end position="298"/>
    </location>
</feature>
<dbReference type="InterPro" id="IPR013655">
    <property type="entry name" value="PAS_fold_3"/>
</dbReference>
<dbReference type="SMART" id="SM00086">
    <property type="entry name" value="PAC"/>
    <property type="match status" value="2"/>
</dbReference>
<dbReference type="RefSeq" id="WP_097138239.1">
    <property type="nucleotide sequence ID" value="NZ_OBQD01000005.1"/>
</dbReference>
<evidence type="ECO:0000259" key="6">
    <source>
        <dbReference type="PROSITE" id="PS50111"/>
    </source>
</evidence>
<evidence type="ECO:0000259" key="8">
    <source>
        <dbReference type="PROSITE" id="PS50113"/>
    </source>
</evidence>
<dbReference type="PANTHER" id="PTHR43531">
    <property type="entry name" value="PROTEIN ICFG"/>
    <property type="match status" value="1"/>
</dbReference>
<dbReference type="InterPro" id="IPR001610">
    <property type="entry name" value="PAC"/>
</dbReference>
<dbReference type="GO" id="GO:0006935">
    <property type="term" value="P:chemotaxis"/>
    <property type="evidence" value="ECO:0007669"/>
    <property type="project" value="UniProtKB-KW"/>
</dbReference>
<dbReference type="InterPro" id="IPR051310">
    <property type="entry name" value="MCP_chemotaxis"/>
</dbReference>
<sequence>MSLLSFGRTVDAAAILEAMDRSQAIIEFDLAGKILTANRNFCDALGYELSEIAGRHHSMFVEPQYAMSGEYREFWRRLGQGEFDRRQYKRIGKNGREVWIEASYNPVSRGGKPYKIVKFATVITEAKQRNAEYAGKLDAISRAQAIIEFSTDGKILTANDNFLQALGYGIDEIVGQHHSMFCDPGYVASREYRELWNRLAAGDFVSDEFTRIGKGGRKVHIQASYNPIFDMNGKVFKIVKFATDVSDRVRAVNELGGALHELAGGNLGCRLEKPFGAALDKLRADFNMSVDRLCVAVRTISQNAATMASGSQQVRIASEALARELEQQAAAVEETASAVNEITMTVNETATRAAEAGTLVEGAKLSADISGDVVRQAVDAMAKIEASSTQIAGIVGVIDVIAFQTNLLALNAGVEAARAGEAGKGFAVVAHEVRELAQRTATAAKEIKALIAESGKHVRDGVGLVGQAGGALEKIVGQVTRVHENVGAIVEATREQSASLSQVNEAVNSIDQGTQRNVALVEESAVASAGLAEEAAELSGLVGQFRTGSRGADSPIRMQQSLVA</sequence>
<feature type="domain" description="PAC" evidence="8">
    <location>
        <begin position="205"/>
        <end position="257"/>
    </location>
</feature>
<gene>
    <name evidence="10" type="ORF">SAMN05892877_10591</name>
</gene>
<organism evidence="10 11">
    <name type="scientific">Rhizobium subbaraonis</name>
    <dbReference type="NCBI Taxonomy" id="908946"/>
    <lineage>
        <taxon>Bacteria</taxon>
        <taxon>Pseudomonadati</taxon>
        <taxon>Pseudomonadota</taxon>
        <taxon>Alphaproteobacteria</taxon>
        <taxon>Hyphomicrobiales</taxon>
        <taxon>Rhizobiaceae</taxon>
        <taxon>Rhizobium/Agrobacterium group</taxon>
        <taxon>Rhizobium</taxon>
    </lineage>
</organism>
<dbReference type="InterPro" id="IPR004089">
    <property type="entry name" value="MCPsignal_dom"/>
</dbReference>
<feature type="coiled-coil region" evidence="5">
    <location>
        <begin position="315"/>
        <end position="342"/>
    </location>
</feature>
<comment type="subcellular location">
    <subcellularLocation>
        <location evidence="1">Membrane</location>
    </subcellularLocation>
</comment>
<evidence type="ECO:0000256" key="3">
    <source>
        <dbReference type="ARBA" id="ARBA00029447"/>
    </source>
</evidence>
<dbReference type="PROSITE" id="PS50111">
    <property type="entry name" value="CHEMOTAXIS_TRANSDUC_2"/>
    <property type="match status" value="1"/>
</dbReference>
<dbReference type="InterPro" id="IPR000700">
    <property type="entry name" value="PAS-assoc_C"/>
</dbReference>
<evidence type="ECO:0000259" key="7">
    <source>
        <dbReference type="PROSITE" id="PS50112"/>
    </source>
</evidence>
<dbReference type="Proteomes" id="UP000219167">
    <property type="component" value="Unassembled WGS sequence"/>
</dbReference>
<dbReference type="PROSITE" id="PS50885">
    <property type="entry name" value="HAMP"/>
    <property type="match status" value="1"/>
</dbReference>
<dbReference type="Pfam" id="PF00015">
    <property type="entry name" value="MCPsignal"/>
    <property type="match status" value="1"/>
</dbReference>
<feature type="domain" description="PAS" evidence="7">
    <location>
        <begin position="129"/>
        <end position="176"/>
    </location>
</feature>
<feature type="domain" description="PAS" evidence="7">
    <location>
        <begin position="15"/>
        <end position="64"/>
    </location>
</feature>
<dbReference type="InterPro" id="IPR035965">
    <property type="entry name" value="PAS-like_dom_sf"/>
</dbReference>
<comment type="similarity">
    <text evidence="3">Belongs to the methyl-accepting chemotaxis (MCP) protein family.</text>
</comment>
<evidence type="ECO:0000256" key="2">
    <source>
        <dbReference type="ARBA" id="ARBA00022500"/>
    </source>
</evidence>
<dbReference type="Pfam" id="PF08448">
    <property type="entry name" value="PAS_4"/>
    <property type="match status" value="1"/>
</dbReference>
<evidence type="ECO:0000256" key="4">
    <source>
        <dbReference type="PROSITE-ProRule" id="PRU00284"/>
    </source>
</evidence>
<evidence type="ECO:0000313" key="10">
    <source>
        <dbReference type="EMBL" id="SOC38347.1"/>
    </source>
</evidence>
<dbReference type="InterPro" id="IPR000014">
    <property type="entry name" value="PAS"/>
</dbReference>